<feature type="region of interest" description="Disordered" evidence="1">
    <location>
        <begin position="426"/>
        <end position="472"/>
    </location>
</feature>
<evidence type="ECO:0000313" key="3">
    <source>
        <dbReference type="EMBL" id="EGT49806.1"/>
    </source>
</evidence>
<reference evidence="4" key="1">
    <citation type="submission" date="2011-07" db="EMBL/GenBank/DDBJ databases">
        <authorList>
            <consortium name="Caenorhabditis brenneri Sequencing and Analysis Consortium"/>
            <person name="Wilson R.K."/>
        </authorList>
    </citation>
    <scope>NUCLEOTIDE SEQUENCE [LARGE SCALE GENOMIC DNA]</scope>
    <source>
        <strain evidence="4">PB2801</strain>
    </source>
</reference>
<protein>
    <recommendedName>
        <fullName evidence="2">Lin-66-like winged helix domain-containing protein</fullName>
    </recommendedName>
</protein>
<dbReference type="eggNOG" id="ENOG502SF1N">
    <property type="taxonomic scope" value="Eukaryota"/>
</dbReference>
<dbReference type="OrthoDB" id="5789077at2759"/>
<feature type="region of interest" description="Disordered" evidence="1">
    <location>
        <begin position="386"/>
        <end position="413"/>
    </location>
</feature>
<evidence type="ECO:0000313" key="4">
    <source>
        <dbReference type="Proteomes" id="UP000008068"/>
    </source>
</evidence>
<evidence type="ECO:0000259" key="2">
    <source>
        <dbReference type="Pfam" id="PF26288"/>
    </source>
</evidence>
<sequence length="557" mass="62945">MARNPRNRTTQQPSQQQPPELSFRFSNRPSRSSGVPSLLDYSAQGHPPPTYTANQQYGRPQPYTPAQFANSVGIQPEIEGYGTLTWLSARAGVMITPDGKTVSFQEKEFCQKSIADLRTVLRVGLMLNFRATLSVPTSKQYVATSVLPIVGPQADAIFKDAHEIDLDPSLAESTHQSPRYSKILEYDTYSIVLMPFAHSRRDTVQLGSIITELNQFGNQEVLEYVGSSVQKRKIFLEQRTHLLKFGHGTVTLQHPAIHNVVFQLASFLLRRGGVTSITDLYEFFCSHTEQWIGEYIGHVYSDFTAFLKTQPFAFALFENFVSARRNFPDFDYLGFIQTYFPTMIGPEKRHEDVHYYHQPSHHNEMRMYQQSMVMAHQSYTPAESVARHSLSSYTPHGSSSTSSQRSGSIFGHSMEPHRQNVLTNTQLQPEPPLNYSDNFPRNSSTSEFTSSIFMDPVRREDQTLPNDPLKLPNNFPSIPEILAMGDKVMRGFSLPEVNPESSSSQKENDELCAEFETYLQVVQAKESKEAESSSTRIGHPNCTCKCTCGFMKPDNNN</sequence>
<organism evidence="4">
    <name type="scientific">Caenorhabditis brenneri</name>
    <name type="common">Nematode worm</name>
    <dbReference type="NCBI Taxonomy" id="135651"/>
    <lineage>
        <taxon>Eukaryota</taxon>
        <taxon>Metazoa</taxon>
        <taxon>Ecdysozoa</taxon>
        <taxon>Nematoda</taxon>
        <taxon>Chromadorea</taxon>
        <taxon>Rhabditida</taxon>
        <taxon>Rhabditina</taxon>
        <taxon>Rhabditomorpha</taxon>
        <taxon>Rhabditoidea</taxon>
        <taxon>Rhabditidae</taxon>
        <taxon>Peloderinae</taxon>
        <taxon>Caenorhabditis</taxon>
    </lineage>
</organism>
<gene>
    <name evidence="3" type="ORF">CAEBREN_18775</name>
</gene>
<dbReference type="STRING" id="135651.G0MDB0"/>
<evidence type="ECO:0000256" key="1">
    <source>
        <dbReference type="SAM" id="MobiDB-lite"/>
    </source>
</evidence>
<proteinExistence type="predicted"/>
<dbReference type="GO" id="GO:0005737">
    <property type="term" value="C:cytoplasm"/>
    <property type="evidence" value="ECO:0007669"/>
    <property type="project" value="TreeGrafter"/>
</dbReference>
<name>G0MDB0_CAEBE</name>
<feature type="compositionally biased region" description="Low complexity" evidence="1">
    <location>
        <begin position="389"/>
        <end position="408"/>
    </location>
</feature>
<keyword evidence="4" id="KW-1185">Reference proteome</keyword>
<dbReference type="PANTHER" id="PTHR36949">
    <property type="entry name" value="PROTEIN CBR-LIN-66"/>
    <property type="match status" value="1"/>
</dbReference>
<accession>G0MDB0</accession>
<dbReference type="PANTHER" id="PTHR36949:SF1">
    <property type="entry name" value="ANAPHASE-PROMOTING COMPLEX SUBUNIT 1-RELATED"/>
    <property type="match status" value="1"/>
</dbReference>
<dbReference type="Proteomes" id="UP000008068">
    <property type="component" value="Unassembled WGS sequence"/>
</dbReference>
<dbReference type="InterPro" id="IPR058991">
    <property type="entry name" value="Lin-66-like_WHD"/>
</dbReference>
<feature type="compositionally biased region" description="Low complexity" evidence="1">
    <location>
        <begin position="11"/>
        <end position="33"/>
    </location>
</feature>
<feature type="region of interest" description="Disordered" evidence="1">
    <location>
        <begin position="1"/>
        <end position="59"/>
    </location>
</feature>
<dbReference type="GO" id="GO:0010629">
    <property type="term" value="P:negative regulation of gene expression"/>
    <property type="evidence" value="ECO:0007669"/>
    <property type="project" value="TreeGrafter"/>
</dbReference>
<dbReference type="InParanoid" id="G0MDB0"/>
<dbReference type="EMBL" id="GL379790">
    <property type="protein sequence ID" value="EGT49806.1"/>
    <property type="molecule type" value="Genomic_DNA"/>
</dbReference>
<feature type="domain" description="Lin-66-like winged helix" evidence="2">
    <location>
        <begin position="172"/>
        <end position="254"/>
    </location>
</feature>
<dbReference type="Pfam" id="PF26288">
    <property type="entry name" value="WHD_lin-66"/>
    <property type="match status" value="1"/>
</dbReference>
<feature type="compositionally biased region" description="Polar residues" evidence="1">
    <location>
        <begin position="435"/>
        <end position="452"/>
    </location>
</feature>
<dbReference type="AlphaFoldDB" id="G0MDB0"/>
<dbReference type="HOGENOM" id="CLU_489381_0_0_1"/>